<dbReference type="OrthoDB" id="938855at2"/>
<dbReference type="EMBL" id="PVTP01000005">
    <property type="protein sequence ID" value="PRY77811.1"/>
    <property type="molecule type" value="Genomic_DNA"/>
</dbReference>
<protein>
    <submittedName>
        <fullName evidence="1">Methyltransferase family protein</fullName>
    </submittedName>
</protein>
<dbReference type="InterPro" id="IPR029063">
    <property type="entry name" value="SAM-dependent_MTases_sf"/>
</dbReference>
<keyword evidence="2" id="KW-1185">Reference proteome</keyword>
<organism evidence="1 2">
    <name type="scientific">Yoonia maritima</name>
    <dbReference type="NCBI Taxonomy" id="1435347"/>
    <lineage>
        <taxon>Bacteria</taxon>
        <taxon>Pseudomonadati</taxon>
        <taxon>Pseudomonadota</taxon>
        <taxon>Alphaproteobacteria</taxon>
        <taxon>Rhodobacterales</taxon>
        <taxon>Paracoccaceae</taxon>
        <taxon>Yoonia</taxon>
    </lineage>
</organism>
<dbReference type="AlphaFoldDB" id="A0A2T0VZR8"/>
<comment type="caution">
    <text evidence="1">The sequence shown here is derived from an EMBL/GenBank/DDBJ whole genome shotgun (WGS) entry which is preliminary data.</text>
</comment>
<dbReference type="Gene3D" id="3.40.50.150">
    <property type="entry name" value="Vaccinia Virus protein VP39"/>
    <property type="match status" value="1"/>
</dbReference>
<reference evidence="1 2" key="1">
    <citation type="submission" date="2018-03" db="EMBL/GenBank/DDBJ databases">
        <title>Genomic Encyclopedia of Archaeal and Bacterial Type Strains, Phase II (KMG-II): from individual species to whole genera.</title>
        <authorList>
            <person name="Goeker M."/>
        </authorList>
    </citation>
    <scope>NUCLEOTIDE SEQUENCE [LARGE SCALE GENOMIC DNA]</scope>
    <source>
        <strain evidence="1 2">DSM 101533</strain>
    </source>
</reference>
<evidence type="ECO:0000313" key="2">
    <source>
        <dbReference type="Proteomes" id="UP000238007"/>
    </source>
</evidence>
<evidence type="ECO:0000313" key="1">
    <source>
        <dbReference type="EMBL" id="PRY77811.1"/>
    </source>
</evidence>
<dbReference type="GO" id="GO:0032259">
    <property type="term" value="P:methylation"/>
    <property type="evidence" value="ECO:0007669"/>
    <property type="project" value="UniProtKB-KW"/>
</dbReference>
<keyword evidence="1" id="KW-0489">Methyltransferase</keyword>
<dbReference type="Proteomes" id="UP000238007">
    <property type="component" value="Unassembled WGS sequence"/>
</dbReference>
<sequence length="250" mass="27752">MPKLKLIMKRLYVTFIHVFGAGIDKIGVLGWLEARLDRRAFHWLRSLFAIYDVDQMIALGVPWWTYRAIDQVDAFLLERPSAKVFEFGSGASTVWLARRSGSVVSIEHDKNWFDMMQSRICGNPSISLVHIPADNALSLNRLFHSKKEGYIGQSFEKYVNAIRKTGDRYDVIVIDGRARAACLHIAKTSLADGGIIVFDNSKRSRYQTAINVSGLVACAFPGLTPSLPYPDETTLLNDGKAAGNAGTNGN</sequence>
<dbReference type="GO" id="GO:0008168">
    <property type="term" value="F:methyltransferase activity"/>
    <property type="evidence" value="ECO:0007669"/>
    <property type="project" value="UniProtKB-KW"/>
</dbReference>
<accession>A0A2T0VZR8</accession>
<name>A0A2T0VZR8_9RHOB</name>
<proteinExistence type="predicted"/>
<dbReference type="RefSeq" id="WP_106357571.1">
    <property type="nucleotide sequence ID" value="NZ_PVTP01000005.1"/>
</dbReference>
<keyword evidence="1" id="KW-0808">Transferase</keyword>
<gene>
    <name evidence="1" type="ORF">CLV80_105295</name>
</gene>
<dbReference type="SUPFAM" id="SSF53335">
    <property type="entry name" value="S-adenosyl-L-methionine-dependent methyltransferases"/>
    <property type="match status" value="1"/>
</dbReference>